<dbReference type="EMBL" id="CALNXK010000448">
    <property type="protein sequence ID" value="CAH3185860.1"/>
    <property type="molecule type" value="Genomic_DNA"/>
</dbReference>
<dbReference type="Proteomes" id="UP001159405">
    <property type="component" value="Unassembled WGS sequence"/>
</dbReference>
<proteinExistence type="predicted"/>
<evidence type="ECO:0000313" key="4">
    <source>
        <dbReference type="EMBL" id="CAH3185860.1"/>
    </source>
</evidence>
<keyword evidence="5" id="KW-1185">Reference proteome</keyword>
<keyword evidence="2" id="KW-0479">Metal-binding</keyword>
<gene>
    <name evidence="4" type="ORF">PLOB_00033464</name>
</gene>
<organism evidence="4 5">
    <name type="scientific">Porites lobata</name>
    <dbReference type="NCBI Taxonomy" id="104759"/>
    <lineage>
        <taxon>Eukaryota</taxon>
        <taxon>Metazoa</taxon>
        <taxon>Cnidaria</taxon>
        <taxon>Anthozoa</taxon>
        <taxon>Hexacorallia</taxon>
        <taxon>Scleractinia</taxon>
        <taxon>Fungiina</taxon>
        <taxon>Poritidae</taxon>
        <taxon>Porites</taxon>
    </lineage>
</organism>
<dbReference type="InterPro" id="IPR027806">
    <property type="entry name" value="HARBI1_dom"/>
</dbReference>
<dbReference type="PANTHER" id="PTHR34615">
    <property type="entry name" value="PX DOMAIN-CONTAINING PROTEIN"/>
    <property type="match status" value="1"/>
</dbReference>
<accession>A0ABN8S4C1</accession>
<reference evidence="4 5" key="1">
    <citation type="submission" date="2022-05" db="EMBL/GenBank/DDBJ databases">
        <authorList>
            <consortium name="Genoscope - CEA"/>
            <person name="William W."/>
        </authorList>
    </citation>
    <scope>NUCLEOTIDE SEQUENCE [LARGE SCALE GENOMIC DNA]</scope>
</reference>
<evidence type="ECO:0000256" key="2">
    <source>
        <dbReference type="ARBA" id="ARBA00022723"/>
    </source>
</evidence>
<dbReference type="Pfam" id="PF13359">
    <property type="entry name" value="DDE_Tnp_4"/>
    <property type="match status" value="1"/>
</dbReference>
<evidence type="ECO:0000256" key="1">
    <source>
        <dbReference type="ARBA" id="ARBA00001968"/>
    </source>
</evidence>
<evidence type="ECO:0000259" key="3">
    <source>
        <dbReference type="Pfam" id="PF13359"/>
    </source>
</evidence>
<comment type="caution">
    <text evidence="4">The sequence shown here is derived from an EMBL/GenBank/DDBJ whole genome shotgun (WGS) entry which is preliminary data.</text>
</comment>
<protein>
    <recommendedName>
        <fullName evidence="3">DDE Tnp4 domain-containing protein</fullName>
    </recommendedName>
</protein>
<name>A0ABN8S4C1_9CNID</name>
<sequence>MASFKTMQDLLFLSHTSNFIDDEEFLVLSDLFEWKNPCFPYEDYSPFNLDEMTESECLSEFRFRKRDIPILADVLGIPETIRCEQGSTCDGLEGLCMVLRRLSFPCRYADMIPRFAKPVPVISMVTNAVLDMIYATHSPRITRWNHDILDPDQMEMYAAAITARGAPLQNCFGFIDGTVRPIARPGDNQRILYNGHKRVHALKFQSVVLPNGLIANMYGPVEGRKHDASMLTESGFLRDLQQFAFSHAGQPFCVYGDPAYPLRVHLQCPFRHGVLTDEMKAYNASMSAVRSSVEWLFGDIINYFKSLDFKKNLKIGLSSVGKMYIVSALLQNALTCLYGNQTSSFFDLEPPTLEEYFS</sequence>
<feature type="domain" description="DDE Tnp4" evidence="3">
    <location>
        <begin position="175"/>
        <end position="332"/>
    </location>
</feature>
<evidence type="ECO:0000313" key="5">
    <source>
        <dbReference type="Proteomes" id="UP001159405"/>
    </source>
</evidence>
<comment type="cofactor">
    <cofactor evidence="1">
        <name>a divalent metal cation</name>
        <dbReference type="ChEBI" id="CHEBI:60240"/>
    </cofactor>
</comment>
<dbReference type="PANTHER" id="PTHR34615:SF1">
    <property type="entry name" value="PX DOMAIN-CONTAINING PROTEIN"/>
    <property type="match status" value="1"/>
</dbReference>